<evidence type="ECO:0000313" key="10">
    <source>
        <dbReference type="Proteomes" id="UP000612282"/>
    </source>
</evidence>
<evidence type="ECO:0000256" key="3">
    <source>
        <dbReference type="ARBA" id="ARBA00022475"/>
    </source>
</evidence>
<dbReference type="PROSITE" id="PS50850">
    <property type="entry name" value="MFS"/>
    <property type="match status" value="1"/>
</dbReference>
<keyword evidence="10" id="KW-1185">Reference proteome</keyword>
<dbReference type="InterPro" id="IPR020846">
    <property type="entry name" value="MFS_dom"/>
</dbReference>
<feature type="transmembrane region" description="Helical" evidence="7">
    <location>
        <begin position="218"/>
        <end position="234"/>
    </location>
</feature>
<evidence type="ECO:0000313" key="9">
    <source>
        <dbReference type="EMBL" id="GID59442.1"/>
    </source>
</evidence>
<feature type="transmembrane region" description="Helical" evidence="7">
    <location>
        <begin position="318"/>
        <end position="336"/>
    </location>
</feature>
<name>A0ABQ3XLQ6_9ACTN</name>
<evidence type="ECO:0000256" key="6">
    <source>
        <dbReference type="ARBA" id="ARBA00023136"/>
    </source>
</evidence>
<comment type="caution">
    <text evidence="9">The sequence shown here is derived from an EMBL/GenBank/DDBJ whole genome shotgun (WGS) entry which is preliminary data.</text>
</comment>
<keyword evidence="6 7" id="KW-0472">Membrane</keyword>
<reference evidence="9 10" key="1">
    <citation type="submission" date="2021-01" db="EMBL/GenBank/DDBJ databases">
        <title>Whole genome shotgun sequence of Actinoplanes couchii NBRC 106145.</title>
        <authorList>
            <person name="Komaki H."/>
            <person name="Tamura T."/>
        </authorList>
    </citation>
    <scope>NUCLEOTIDE SEQUENCE [LARGE SCALE GENOMIC DNA]</scope>
    <source>
        <strain evidence="9 10">NBRC 106145</strain>
    </source>
</reference>
<dbReference type="InterPro" id="IPR011701">
    <property type="entry name" value="MFS"/>
</dbReference>
<evidence type="ECO:0000259" key="8">
    <source>
        <dbReference type="PROSITE" id="PS50850"/>
    </source>
</evidence>
<keyword evidence="5 7" id="KW-1133">Transmembrane helix</keyword>
<feature type="transmembrane region" description="Helical" evidence="7">
    <location>
        <begin position="255"/>
        <end position="277"/>
    </location>
</feature>
<dbReference type="InterPro" id="IPR036259">
    <property type="entry name" value="MFS_trans_sf"/>
</dbReference>
<keyword evidence="4 7" id="KW-0812">Transmembrane</keyword>
<dbReference type="Gene3D" id="1.20.1250.20">
    <property type="entry name" value="MFS general substrate transporter like domains"/>
    <property type="match status" value="1"/>
</dbReference>
<keyword evidence="3" id="KW-1003">Cell membrane</keyword>
<feature type="domain" description="Major facilitator superfamily (MFS) profile" evidence="8">
    <location>
        <begin position="8"/>
        <end position="433"/>
    </location>
</feature>
<organism evidence="9 10">
    <name type="scientific">Actinoplanes couchii</name>
    <dbReference type="NCBI Taxonomy" id="403638"/>
    <lineage>
        <taxon>Bacteria</taxon>
        <taxon>Bacillati</taxon>
        <taxon>Actinomycetota</taxon>
        <taxon>Actinomycetes</taxon>
        <taxon>Micromonosporales</taxon>
        <taxon>Micromonosporaceae</taxon>
        <taxon>Actinoplanes</taxon>
    </lineage>
</organism>
<feature type="transmembrane region" description="Helical" evidence="7">
    <location>
        <begin position="134"/>
        <end position="155"/>
    </location>
</feature>
<evidence type="ECO:0000256" key="2">
    <source>
        <dbReference type="ARBA" id="ARBA00022448"/>
    </source>
</evidence>
<evidence type="ECO:0000256" key="5">
    <source>
        <dbReference type="ARBA" id="ARBA00022989"/>
    </source>
</evidence>
<comment type="subcellular location">
    <subcellularLocation>
        <location evidence="1">Cell membrane</location>
        <topology evidence="1">Multi-pass membrane protein</topology>
    </subcellularLocation>
</comment>
<feature type="transmembrane region" description="Helical" evidence="7">
    <location>
        <begin position="161"/>
        <end position="183"/>
    </location>
</feature>
<feature type="transmembrane region" description="Helical" evidence="7">
    <location>
        <begin position="409"/>
        <end position="429"/>
    </location>
</feature>
<dbReference type="InterPro" id="IPR005829">
    <property type="entry name" value="Sugar_transporter_CS"/>
</dbReference>
<dbReference type="RefSeq" id="WP_203805542.1">
    <property type="nucleotide sequence ID" value="NZ_BAAAQE010000112.1"/>
</dbReference>
<dbReference type="EMBL" id="BOMG01000097">
    <property type="protein sequence ID" value="GID59442.1"/>
    <property type="molecule type" value="Genomic_DNA"/>
</dbReference>
<gene>
    <name evidence="9" type="ORF">Aco03nite_078460</name>
</gene>
<keyword evidence="2" id="KW-0813">Transport</keyword>
<feature type="transmembrane region" description="Helical" evidence="7">
    <location>
        <begin position="195"/>
        <end position="212"/>
    </location>
</feature>
<dbReference type="Pfam" id="PF07690">
    <property type="entry name" value="MFS_1"/>
    <property type="match status" value="1"/>
</dbReference>
<feature type="transmembrane region" description="Helical" evidence="7">
    <location>
        <begin position="342"/>
        <end position="365"/>
    </location>
</feature>
<dbReference type="PROSITE" id="PS00216">
    <property type="entry name" value="SUGAR_TRANSPORT_1"/>
    <property type="match status" value="1"/>
</dbReference>
<dbReference type="PRINTS" id="PR01036">
    <property type="entry name" value="TCRTETB"/>
</dbReference>
<dbReference type="PANTHER" id="PTHR42718:SF46">
    <property type="entry name" value="BLR6921 PROTEIN"/>
    <property type="match status" value="1"/>
</dbReference>
<protein>
    <submittedName>
        <fullName evidence="9">MFS transporter</fullName>
    </submittedName>
</protein>
<dbReference type="Proteomes" id="UP000612282">
    <property type="component" value="Unassembled WGS sequence"/>
</dbReference>
<proteinExistence type="predicted"/>
<dbReference type="Gene3D" id="1.20.1720.10">
    <property type="entry name" value="Multidrug resistance protein D"/>
    <property type="match status" value="1"/>
</dbReference>
<feature type="transmembrane region" description="Helical" evidence="7">
    <location>
        <begin position="99"/>
        <end position="122"/>
    </location>
</feature>
<accession>A0ABQ3XLQ6</accession>
<evidence type="ECO:0000256" key="7">
    <source>
        <dbReference type="SAM" id="Phobius"/>
    </source>
</evidence>
<sequence>MFRKSGLLLSTIALAQFLVSLDLSVVNVGLPAIAAGLGFTAPGVTWVIHAYALTFGGLLLLGGAAADRYGRRTLLIGGLTVFAVASLAGGLAQQPAHLIAARAAQGIGAAALAPAALALLSAGFPAGRARVRAFGVWAAVNAAGGALGVLIGGALTEWAGWRWVMFVSVPMALAALAPGLVLPADRPVTAGRPDVPGALLGTAGMTLLVLGIVRTHPYTMIVALGLLILFVLVQRRTTHPLLRPGLLANRSVAGANLFNLLAGAGMASSFYFASLYLQHVLGHGPARTGLMFLPFALGVVAGAVAAIRLGYRLPARTLLIGGGLLTAAGFALFGRITPDGTYLGGVLLPSIVTAIGFGLCLGPVASTATTGVAAPEAGTASSLLNSSRQLGATLGLAVLGTIAGADHGLGLTLCGALLLAGVLLAALVLPRRTAPVTVG</sequence>
<dbReference type="PANTHER" id="PTHR42718">
    <property type="entry name" value="MAJOR FACILITATOR SUPERFAMILY MULTIDRUG TRANSPORTER MFSC"/>
    <property type="match status" value="1"/>
</dbReference>
<dbReference type="CDD" id="cd17321">
    <property type="entry name" value="MFS_MMR_MDR_like"/>
    <property type="match status" value="1"/>
</dbReference>
<evidence type="ECO:0000256" key="1">
    <source>
        <dbReference type="ARBA" id="ARBA00004651"/>
    </source>
</evidence>
<feature type="transmembrane region" description="Helical" evidence="7">
    <location>
        <begin position="46"/>
        <end position="66"/>
    </location>
</feature>
<feature type="transmembrane region" description="Helical" evidence="7">
    <location>
        <begin position="73"/>
        <end position="93"/>
    </location>
</feature>
<feature type="transmembrane region" description="Helical" evidence="7">
    <location>
        <begin position="289"/>
        <end position="311"/>
    </location>
</feature>
<evidence type="ECO:0000256" key="4">
    <source>
        <dbReference type="ARBA" id="ARBA00022692"/>
    </source>
</evidence>
<dbReference type="SUPFAM" id="SSF103473">
    <property type="entry name" value="MFS general substrate transporter"/>
    <property type="match status" value="1"/>
</dbReference>